<feature type="domain" description="Membrane transport protein MMPL" evidence="8">
    <location>
        <begin position="476"/>
        <end position="711"/>
    </location>
</feature>
<proteinExistence type="inferred from homology"/>
<comment type="caution">
    <text evidence="9">The sequence shown here is derived from an EMBL/GenBank/DDBJ whole genome shotgun (WGS) entry which is preliminary data.</text>
</comment>
<protein>
    <submittedName>
        <fullName evidence="9">Transporter</fullName>
    </submittedName>
</protein>
<evidence type="ECO:0000259" key="8">
    <source>
        <dbReference type="Pfam" id="PF03176"/>
    </source>
</evidence>
<feature type="transmembrane region" description="Helical" evidence="7">
    <location>
        <begin position="532"/>
        <end position="554"/>
    </location>
</feature>
<dbReference type="Gene3D" id="1.20.1640.10">
    <property type="entry name" value="Multidrug efflux transporter AcrB transmembrane domain"/>
    <property type="match status" value="2"/>
</dbReference>
<dbReference type="Proteomes" id="UP000215483">
    <property type="component" value="Unassembled WGS sequence"/>
</dbReference>
<dbReference type="EMBL" id="MCGQ01000004">
    <property type="protein sequence ID" value="OXY99909.1"/>
    <property type="molecule type" value="Genomic_DNA"/>
</dbReference>
<feature type="transmembrane region" description="Helical" evidence="7">
    <location>
        <begin position="671"/>
        <end position="690"/>
    </location>
</feature>
<keyword evidence="6 7" id="KW-0472">Membrane</keyword>
<evidence type="ECO:0000256" key="5">
    <source>
        <dbReference type="ARBA" id="ARBA00022989"/>
    </source>
</evidence>
<feature type="transmembrane region" description="Helical" evidence="7">
    <location>
        <begin position="645"/>
        <end position="665"/>
    </location>
</feature>
<gene>
    <name evidence="9" type="ORF">BEK98_01555</name>
</gene>
<feature type="transmembrane region" description="Helical" evidence="7">
    <location>
        <begin position="246"/>
        <end position="267"/>
    </location>
</feature>
<sequence>MTEVNKAPHLGDGPPPVGGWTRFVTARPRLSLLVALVLTALAVLAGSGVADRLGSGGWEDPAAESTYATKALEREFPDSQPNLLLLVDSGRASVDDPAVAARARDLTERLATEQGVTGVGSYWQSKSPALRAKDGHEALIAARITGDENAMGKTLDRIAPHYRGTHGPVQVKVGGIVAVRHEMQTIIKDDLTRAEMIALPITLVLLVMIFGSAIAALLPLGIGIVAILGTNAVLRGLTSFTDVSVFALNLTTALGLGLAIDYALFIVRRYREELSAGADPLTAVGTTLRTAGRTVLFSALTVAVSLAAMMVFPQYFLRSFAYAGIAVVLLAAAAALILLPAALLLLGHRVNSLDLRRLFRRTAKPSGAEGTAWARAATLVMRRAPLFALGTTALLVLLGLPFLGVKFGTADDRQLPSGAESHVVQQHIRDDFPGSPGGGLEILAEGGATQTQYADYKQRVAALPEVVRVDGPLVKGDTAYFTVQPKGEAVDSAAQRLVGDLRSLKAPFDTKVTGTAAVLVDSKHAIGERLPWAGAFIAIVTLLLVFLLTGSVLIPLQAVVLNALSLTAMFGAVVWVFQDGHLSGALGFTSTGSIETTLPVLMFCVAFGLSMDYGVFLLSRIKEEYDRTGDHNEAVRHGLQRTGGLITAAAVILAVVMVAIGTSRVTNTKMLGLGIALAVLMDAMVVRSLLVPAIMRLTGRATWWAPAPLRRFHQRFGLSEGEPAAPAKKKEKEPAGV</sequence>
<feature type="transmembrane region" description="Helical" evidence="7">
    <location>
        <begin position="384"/>
        <end position="403"/>
    </location>
</feature>
<evidence type="ECO:0000256" key="6">
    <source>
        <dbReference type="ARBA" id="ARBA00023136"/>
    </source>
</evidence>
<dbReference type="OrthoDB" id="7051771at2"/>
<dbReference type="InterPro" id="IPR004869">
    <property type="entry name" value="MMPL_dom"/>
</dbReference>
<evidence type="ECO:0000256" key="4">
    <source>
        <dbReference type="ARBA" id="ARBA00022692"/>
    </source>
</evidence>
<dbReference type="GO" id="GO:0005886">
    <property type="term" value="C:plasma membrane"/>
    <property type="evidence" value="ECO:0007669"/>
    <property type="project" value="UniProtKB-SubCell"/>
</dbReference>
<feature type="transmembrane region" description="Helical" evidence="7">
    <location>
        <begin position="598"/>
        <end position="618"/>
    </location>
</feature>
<organism evidence="9 10">
    <name type="scientific">Streptomyces diastatochromogenes</name>
    <dbReference type="NCBI Taxonomy" id="42236"/>
    <lineage>
        <taxon>Bacteria</taxon>
        <taxon>Bacillati</taxon>
        <taxon>Actinomycetota</taxon>
        <taxon>Actinomycetes</taxon>
        <taxon>Kitasatosporales</taxon>
        <taxon>Streptomycetaceae</taxon>
        <taxon>Streptomyces</taxon>
    </lineage>
</organism>
<dbReference type="PANTHER" id="PTHR33406">
    <property type="entry name" value="MEMBRANE PROTEIN MJ1562-RELATED"/>
    <property type="match status" value="1"/>
</dbReference>
<keyword evidence="5 7" id="KW-1133">Transmembrane helix</keyword>
<feature type="transmembrane region" description="Helical" evidence="7">
    <location>
        <begin position="322"/>
        <end position="347"/>
    </location>
</feature>
<name>A0A233SW85_STRDA</name>
<dbReference type="InterPro" id="IPR050545">
    <property type="entry name" value="Mycobact_MmpL"/>
</dbReference>
<keyword evidence="3" id="KW-1003">Cell membrane</keyword>
<reference evidence="9 10" key="1">
    <citation type="submission" date="2016-07" db="EMBL/GenBank/DDBJ databases">
        <title>Draft genome of Streptomyces diastatochromogenes.</title>
        <authorList>
            <person name="Podduturi R."/>
            <person name="Lukassen M.B."/>
            <person name="Clausen N."/>
            <person name="Nielsen J.L."/>
            <person name="Jorgensen N.O."/>
        </authorList>
    </citation>
    <scope>NUCLEOTIDE SEQUENCE [LARGE SCALE GENOMIC DNA]</scope>
    <source>
        <strain evidence="9 10">DSM 40608</strain>
    </source>
</reference>
<keyword evidence="10" id="KW-1185">Reference proteome</keyword>
<accession>A0A233SW85</accession>
<feature type="transmembrane region" description="Helical" evidence="7">
    <location>
        <begin position="197"/>
        <end position="226"/>
    </location>
</feature>
<dbReference type="RefSeq" id="WP_094214510.1">
    <property type="nucleotide sequence ID" value="NZ_MCGQ01000004.1"/>
</dbReference>
<keyword evidence="4 7" id="KW-0812">Transmembrane</keyword>
<evidence type="ECO:0000313" key="9">
    <source>
        <dbReference type="EMBL" id="OXY99909.1"/>
    </source>
</evidence>
<feature type="transmembrane region" description="Helical" evidence="7">
    <location>
        <begin position="30"/>
        <end position="50"/>
    </location>
</feature>
<dbReference type="AlphaFoldDB" id="A0A233SW85"/>
<feature type="transmembrane region" description="Helical" evidence="7">
    <location>
        <begin position="559"/>
        <end position="578"/>
    </location>
</feature>
<comment type="subcellular location">
    <subcellularLocation>
        <location evidence="1">Cell membrane</location>
        <topology evidence="1">Multi-pass membrane protein</topology>
    </subcellularLocation>
</comment>
<evidence type="ECO:0000256" key="2">
    <source>
        <dbReference type="ARBA" id="ARBA00010157"/>
    </source>
</evidence>
<comment type="similarity">
    <text evidence="2">Belongs to the resistance-nodulation-cell division (RND) (TC 2.A.6) family. MmpL subfamily.</text>
</comment>
<evidence type="ECO:0000256" key="7">
    <source>
        <dbReference type="SAM" id="Phobius"/>
    </source>
</evidence>
<evidence type="ECO:0000313" key="10">
    <source>
        <dbReference type="Proteomes" id="UP000215483"/>
    </source>
</evidence>
<evidence type="ECO:0000256" key="3">
    <source>
        <dbReference type="ARBA" id="ARBA00022475"/>
    </source>
</evidence>
<feature type="domain" description="Membrane transport protein MMPL" evidence="8">
    <location>
        <begin position="59"/>
        <end position="383"/>
    </location>
</feature>
<dbReference type="Pfam" id="PF03176">
    <property type="entry name" value="MMPL"/>
    <property type="match status" value="2"/>
</dbReference>
<evidence type="ECO:0000256" key="1">
    <source>
        <dbReference type="ARBA" id="ARBA00004651"/>
    </source>
</evidence>
<dbReference type="SUPFAM" id="SSF82866">
    <property type="entry name" value="Multidrug efflux transporter AcrB transmembrane domain"/>
    <property type="match status" value="2"/>
</dbReference>
<dbReference type="PANTHER" id="PTHR33406:SF11">
    <property type="entry name" value="MEMBRANE PROTEIN SCO6666-RELATED"/>
    <property type="match status" value="1"/>
</dbReference>
<feature type="transmembrane region" description="Helical" evidence="7">
    <location>
        <begin position="295"/>
        <end position="316"/>
    </location>
</feature>